<keyword evidence="3" id="KW-0004">4Fe-4S</keyword>
<accession>A0A7G1KKC0</accession>
<dbReference type="Proteomes" id="UP000516173">
    <property type="component" value="Chromosome"/>
</dbReference>
<evidence type="ECO:0000256" key="7">
    <source>
        <dbReference type="ARBA" id="ARBA00023004"/>
    </source>
</evidence>
<evidence type="ECO:0000313" key="12">
    <source>
        <dbReference type="Proteomes" id="UP000516173"/>
    </source>
</evidence>
<organism evidence="11 12">
    <name type="scientific">Nocardia wallacei</name>
    <dbReference type="NCBI Taxonomy" id="480035"/>
    <lineage>
        <taxon>Bacteria</taxon>
        <taxon>Bacillati</taxon>
        <taxon>Actinomycetota</taxon>
        <taxon>Actinomycetes</taxon>
        <taxon>Mycobacteriales</taxon>
        <taxon>Nocardiaceae</taxon>
        <taxon>Nocardia</taxon>
    </lineage>
</organism>
<dbReference type="PANTHER" id="PTHR33693:SF9">
    <property type="entry name" value="TYPE-4 URACIL-DNA GLYCOSYLASE"/>
    <property type="match status" value="1"/>
</dbReference>
<dbReference type="SMART" id="SM00987">
    <property type="entry name" value="UreE_C"/>
    <property type="match status" value="1"/>
</dbReference>
<evidence type="ECO:0000256" key="8">
    <source>
        <dbReference type="ARBA" id="ARBA00023014"/>
    </source>
</evidence>
<reference evidence="11 12" key="1">
    <citation type="submission" date="2020-08" db="EMBL/GenBank/DDBJ databases">
        <title>Genome Sequencing of Nocardia wallacei strain FMUON74 and assembly.</title>
        <authorList>
            <person name="Toyokawa M."/>
            <person name="Uesaka K."/>
        </authorList>
    </citation>
    <scope>NUCLEOTIDE SEQUENCE [LARGE SCALE GENOMIC DNA]</scope>
    <source>
        <strain evidence="11 12">FMUON74</strain>
    </source>
</reference>
<dbReference type="GO" id="GO:0051539">
    <property type="term" value="F:4 iron, 4 sulfur cluster binding"/>
    <property type="evidence" value="ECO:0007669"/>
    <property type="project" value="UniProtKB-KW"/>
</dbReference>
<dbReference type="GO" id="GO:0097506">
    <property type="term" value="F:deaminated base DNA N-glycosylase activity"/>
    <property type="evidence" value="ECO:0007669"/>
    <property type="project" value="UniProtKB-ARBA"/>
</dbReference>
<evidence type="ECO:0000313" key="11">
    <source>
        <dbReference type="EMBL" id="BCK55715.1"/>
    </source>
</evidence>
<dbReference type="GO" id="GO:0046872">
    <property type="term" value="F:metal ion binding"/>
    <property type="evidence" value="ECO:0007669"/>
    <property type="project" value="UniProtKB-KW"/>
</dbReference>
<evidence type="ECO:0000256" key="2">
    <source>
        <dbReference type="ARBA" id="ARBA00019403"/>
    </source>
</evidence>
<keyword evidence="6" id="KW-0378">Hydrolase</keyword>
<sequence length="200" mass="21586">MSASEFIPEGADLATLRAASCRCHGCDLYKHATQTVFGEGPESASVVLVGEQPGDREDVAGSPFVGPAGRLLDRALSEAGIDRETVYLTNAVKHFKFTERGKRRIHQQPGRTEITACRPWLEAELERIEPDLVVCLGAIAAQSVIDPKFRVSKQRGEVVPLGAGHAVATVHPSAVLRSPDRDAAYADFLADLRVARAAMR</sequence>
<dbReference type="InterPro" id="IPR005122">
    <property type="entry name" value="Uracil-DNA_glycosylase-like"/>
</dbReference>
<protein>
    <recommendedName>
        <fullName evidence="2">Type-4 uracil-DNA glycosylase</fullName>
    </recommendedName>
</protein>
<evidence type="ECO:0000256" key="3">
    <source>
        <dbReference type="ARBA" id="ARBA00022485"/>
    </source>
</evidence>
<evidence type="ECO:0000256" key="4">
    <source>
        <dbReference type="ARBA" id="ARBA00022723"/>
    </source>
</evidence>
<dbReference type="InterPro" id="IPR036895">
    <property type="entry name" value="Uracil-DNA_glycosylase-like_sf"/>
</dbReference>
<dbReference type="Gene3D" id="3.40.470.10">
    <property type="entry name" value="Uracil-DNA glycosylase-like domain"/>
    <property type="match status" value="1"/>
</dbReference>
<evidence type="ECO:0000256" key="5">
    <source>
        <dbReference type="ARBA" id="ARBA00022763"/>
    </source>
</evidence>
<gene>
    <name evidence="11" type="primary">dpo</name>
    <name evidence="11" type="ORF">NWFMUON74_34870</name>
</gene>
<dbReference type="SUPFAM" id="SSF52141">
    <property type="entry name" value="Uracil-DNA glycosylase-like"/>
    <property type="match status" value="1"/>
</dbReference>
<comment type="similarity">
    <text evidence="1">Belongs to the uracil-DNA glycosylase (UDG) superfamily. Type 4 (UDGa) family.</text>
</comment>
<dbReference type="InterPro" id="IPR051536">
    <property type="entry name" value="UDG_Type-4/5"/>
</dbReference>
<keyword evidence="5" id="KW-0227">DNA damage</keyword>
<evidence type="ECO:0000259" key="10">
    <source>
        <dbReference type="SMART" id="SM00986"/>
    </source>
</evidence>
<dbReference type="PANTHER" id="PTHR33693">
    <property type="entry name" value="TYPE-5 URACIL-DNA GLYCOSYLASE"/>
    <property type="match status" value="1"/>
</dbReference>
<feature type="domain" description="Uracil-DNA glycosylase-like" evidence="10">
    <location>
        <begin position="37"/>
        <end position="193"/>
    </location>
</feature>
<dbReference type="GO" id="GO:0006281">
    <property type="term" value="P:DNA repair"/>
    <property type="evidence" value="ECO:0007669"/>
    <property type="project" value="UniProtKB-KW"/>
</dbReference>
<keyword evidence="7" id="KW-0408">Iron</keyword>
<dbReference type="EMBL" id="AP023396">
    <property type="protein sequence ID" value="BCK55715.1"/>
    <property type="molecule type" value="Genomic_DNA"/>
</dbReference>
<dbReference type="KEGG" id="nwl:NWFMUON74_34870"/>
<evidence type="ECO:0000256" key="6">
    <source>
        <dbReference type="ARBA" id="ARBA00022801"/>
    </source>
</evidence>
<dbReference type="NCBIfam" id="TIGR00758">
    <property type="entry name" value="UDG_fam4"/>
    <property type="match status" value="1"/>
</dbReference>
<dbReference type="SMART" id="SM00986">
    <property type="entry name" value="UDG"/>
    <property type="match status" value="1"/>
</dbReference>
<keyword evidence="4" id="KW-0479">Metal-binding</keyword>
<dbReference type="InterPro" id="IPR005273">
    <property type="entry name" value="Ura-DNA_glyco_family4"/>
</dbReference>
<keyword evidence="12" id="KW-1185">Reference proteome</keyword>
<evidence type="ECO:0000256" key="1">
    <source>
        <dbReference type="ARBA" id="ARBA00006521"/>
    </source>
</evidence>
<keyword evidence="8" id="KW-0411">Iron-sulfur</keyword>
<dbReference type="Pfam" id="PF03167">
    <property type="entry name" value="UDG"/>
    <property type="match status" value="1"/>
</dbReference>
<name>A0A7G1KKC0_9NOCA</name>
<dbReference type="CDD" id="cd10030">
    <property type="entry name" value="UDG-F4_TTUDGA_SPO1dp_like"/>
    <property type="match status" value="1"/>
</dbReference>
<dbReference type="AlphaFoldDB" id="A0A7G1KKC0"/>
<proteinExistence type="inferred from homology"/>
<evidence type="ECO:0000256" key="9">
    <source>
        <dbReference type="ARBA" id="ARBA00023204"/>
    </source>
</evidence>
<dbReference type="NCBIfam" id="TIGR03914">
    <property type="entry name" value="UDG_fam_dom"/>
    <property type="match status" value="1"/>
</dbReference>
<keyword evidence="9" id="KW-0234">DNA repair</keyword>